<sequence length="33" mass="3743">MITYVRLLGLVQCRSRCITVSLGPCLRSNTFQI</sequence>
<dbReference type="AlphaFoldDB" id="A0A2P2P4P5"/>
<evidence type="ECO:0000313" key="1">
    <source>
        <dbReference type="EMBL" id="MBX49697.1"/>
    </source>
</evidence>
<name>A0A2P2P4P5_RHIMU</name>
<accession>A0A2P2P4P5</accession>
<reference evidence="1" key="1">
    <citation type="submission" date="2018-02" db="EMBL/GenBank/DDBJ databases">
        <title>Rhizophora mucronata_Transcriptome.</title>
        <authorList>
            <person name="Meera S.P."/>
            <person name="Sreeshan A."/>
            <person name="Augustine A."/>
        </authorList>
    </citation>
    <scope>NUCLEOTIDE SEQUENCE</scope>
    <source>
        <tissue evidence="1">Leaf</tissue>
    </source>
</reference>
<dbReference type="EMBL" id="GGEC01069213">
    <property type="protein sequence ID" value="MBX49697.1"/>
    <property type="molecule type" value="Transcribed_RNA"/>
</dbReference>
<organism evidence="1">
    <name type="scientific">Rhizophora mucronata</name>
    <name type="common">Asiatic mangrove</name>
    <dbReference type="NCBI Taxonomy" id="61149"/>
    <lineage>
        <taxon>Eukaryota</taxon>
        <taxon>Viridiplantae</taxon>
        <taxon>Streptophyta</taxon>
        <taxon>Embryophyta</taxon>
        <taxon>Tracheophyta</taxon>
        <taxon>Spermatophyta</taxon>
        <taxon>Magnoliopsida</taxon>
        <taxon>eudicotyledons</taxon>
        <taxon>Gunneridae</taxon>
        <taxon>Pentapetalae</taxon>
        <taxon>rosids</taxon>
        <taxon>fabids</taxon>
        <taxon>Malpighiales</taxon>
        <taxon>Rhizophoraceae</taxon>
        <taxon>Rhizophora</taxon>
    </lineage>
</organism>
<proteinExistence type="predicted"/>
<protein>
    <submittedName>
        <fullName evidence="1">Uncharacterized protein</fullName>
    </submittedName>
</protein>